<sequence>MSSLDSPARPVRAFLVDVPTERLAATALFVVTFLYTWISLSPFPDLTYADREAAAAAASNVLNRIVVVALIATLVGYALAGRARGIIVRPRIVVFLLFSWLVIVSVPSPDPGFALRRLTMAFLICTAAGIVLTLPKDERHFAQMIALCCGIVLALCWFGALLFPRYAIHQFTDELEPMLEGDWRGLFAHKNTAGAAMVIILLFGLYVTRALNLIAGLAIIAAAGLFLLLTGSKTSIGLFPLALLVAFLVVRVPYVRLLTLVGTLAAVSFFTIGSAVSERIAGLVASVGIDATFTRRTEIWQIALEHIEKRPWTGYGYQSFWRSADLMYGHREELNWAVNAADGHNGYLDLLLTAGIPGFALALVFLLVLPAYYVGKAEKHGAERRLTELFTRIWVFGMLVACLESTLLATTGALWFSMLMAIFGLRLQARARLRSGA</sequence>
<evidence type="ECO:0000313" key="8">
    <source>
        <dbReference type="Proteomes" id="UP000241808"/>
    </source>
</evidence>
<dbReference type="InterPro" id="IPR051533">
    <property type="entry name" value="WaaL-like"/>
</dbReference>
<evidence type="ECO:0000256" key="3">
    <source>
        <dbReference type="ARBA" id="ARBA00022989"/>
    </source>
</evidence>
<comment type="subcellular location">
    <subcellularLocation>
        <location evidence="1">Membrane</location>
        <topology evidence="1">Multi-pass membrane protein</topology>
    </subcellularLocation>
</comment>
<evidence type="ECO:0000259" key="6">
    <source>
        <dbReference type="Pfam" id="PF04932"/>
    </source>
</evidence>
<proteinExistence type="predicted"/>
<dbReference type="PANTHER" id="PTHR37422:SF21">
    <property type="entry name" value="EXOQ-LIKE PROTEIN"/>
    <property type="match status" value="1"/>
</dbReference>
<evidence type="ECO:0000256" key="4">
    <source>
        <dbReference type="ARBA" id="ARBA00023136"/>
    </source>
</evidence>
<dbReference type="GO" id="GO:0016874">
    <property type="term" value="F:ligase activity"/>
    <property type="evidence" value="ECO:0007669"/>
    <property type="project" value="UniProtKB-KW"/>
</dbReference>
<feature type="transmembrane region" description="Helical" evidence="5">
    <location>
        <begin position="350"/>
        <end position="373"/>
    </location>
</feature>
<dbReference type="OrthoDB" id="4391260at2"/>
<dbReference type="PANTHER" id="PTHR37422">
    <property type="entry name" value="TEICHURONIC ACID BIOSYNTHESIS PROTEIN TUAE"/>
    <property type="match status" value="1"/>
</dbReference>
<dbReference type="EMBL" id="PZZL01000006">
    <property type="protein sequence ID" value="PTM53592.1"/>
    <property type="molecule type" value="Genomic_DNA"/>
</dbReference>
<gene>
    <name evidence="7" type="ORF">C8P69_106246</name>
</gene>
<feature type="domain" description="O-antigen ligase-related" evidence="6">
    <location>
        <begin position="219"/>
        <end position="362"/>
    </location>
</feature>
<keyword evidence="3 5" id="KW-1133">Transmembrane helix</keyword>
<dbReference type="RefSeq" id="WP_108178358.1">
    <property type="nucleotide sequence ID" value="NZ_PZZL01000006.1"/>
</dbReference>
<feature type="transmembrane region" description="Helical" evidence="5">
    <location>
        <begin position="92"/>
        <end position="108"/>
    </location>
</feature>
<dbReference type="AlphaFoldDB" id="A0A2T4Z1L2"/>
<feature type="transmembrane region" description="Helical" evidence="5">
    <location>
        <begin position="393"/>
        <end position="425"/>
    </location>
</feature>
<reference evidence="7 8" key="1">
    <citation type="submission" date="2018-04" db="EMBL/GenBank/DDBJ databases">
        <title>Genomic Encyclopedia of Archaeal and Bacterial Type Strains, Phase II (KMG-II): from individual species to whole genera.</title>
        <authorList>
            <person name="Goeker M."/>
        </authorList>
    </citation>
    <scope>NUCLEOTIDE SEQUENCE [LARGE SCALE GENOMIC DNA]</scope>
    <source>
        <strain evidence="7 8">DSM 25521</strain>
    </source>
</reference>
<dbReference type="InterPro" id="IPR007016">
    <property type="entry name" value="O-antigen_ligase-rel_domated"/>
</dbReference>
<comment type="caution">
    <text evidence="7">The sequence shown here is derived from an EMBL/GenBank/DDBJ whole genome shotgun (WGS) entry which is preliminary data.</text>
</comment>
<keyword evidence="8" id="KW-1185">Reference proteome</keyword>
<keyword evidence="2 5" id="KW-0812">Transmembrane</keyword>
<dbReference type="GO" id="GO:0016020">
    <property type="term" value="C:membrane"/>
    <property type="evidence" value="ECO:0007669"/>
    <property type="project" value="UniProtKB-SubCell"/>
</dbReference>
<keyword evidence="4 5" id="KW-0472">Membrane</keyword>
<organism evidence="7 8">
    <name type="scientific">Phreatobacter oligotrophus</name>
    <dbReference type="NCBI Taxonomy" id="1122261"/>
    <lineage>
        <taxon>Bacteria</taxon>
        <taxon>Pseudomonadati</taxon>
        <taxon>Pseudomonadota</taxon>
        <taxon>Alphaproteobacteria</taxon>
        <taxon>Hyphomicrobiales</taxon>
        <taxon>Phreatobacteraceae</taxon>
        <taxon>Phreatobacter</taxon>
    </lineage>
</organism>
<evidence type="ECO:0000313" key="7">
    <source>
        <dbReference type="EMBL" id="PTM53592.1"/>
    </source>
</evidence>
<evidence type="ECO:0000256" key="2">
    <source>
        <dbReference type="ARBA" id="ARBA00022692"/>
    </source>
</evidence>
<feature type="transmembrane region" description="Helical" evidence="5">
    <location>
        <begin position="21"/>
        <end position="41"/>
    </location>
</feature>
<feature type="transmembrane region" description="Helical" evidence="5">
    <location>
        <begin position="114"/>
        <end position="134"/>
    </location>
</feature>
<feature type="transmembrane region" description="Helical" evidence="5">
    <location>
        <begin position="235"/>
        <end position="254"/>
    </location>
</feature>
<evidence type="ECO:0000256" key="5">
    <source>
        <dbReference type="SAM" id="Phobius"/>
    </source>
</evidence>
<dbReference type="Pfam" id="PF04932">
    <property type="entry name" value="Wzy_C"/>
    <property type="match status" value="1"/>
</dbReference>
<dbReference type="Proteomes" id="UP000241808">
    <property type="component" value="Unassembled WGS sequence"/>
</dbReference>
<feature type="transmembrane region" description="Helical" evidence="5">
    <location>
        <begin position="61"/>
        <end position="80"/>
    </location>
</feature>
<protein>
    <submittedName>
        <fullName evidence="7">O-antigen ligase</fullName>
    </submittedName>
</protein>
<keyword evidence="7" id="KW-0436">Ligase</keyword>
<name>A0A2T4Z1L2_9HYPH</name>
<feature type="transmembrane region" description="Helical" evidence="5">
    <location>
        <begin position="141"/>
        <end position="163"/>
    </location>
</feature>
<accession>A0A2T4Z1L2</accession>
<evidence type="ECO:0000256" key="1">
    <source>
        <dbReference type="ARBA" id="ARBA00004141"/>
    </source>
</evidence>